<dbReference type="EMBL" id="PYGK01000004">
    <property type="protein sequence ID" value="PSL31721.1"/>
    <property type="molecule type" value="Genomic_DNA"/>
</dbReference>
<evidence type="ECO:0000313" key="3">
    <source>
        <dbReference type="Proteomes" id="UP000240978"/>
    </source>
</evidence>
<feature type="compositionally biased region" description="Basic and acidic residues" evidence="1">
    <location>
        <begin position="1"/>
        <end position="25"/>
    </location>
</feature>
<dbReference type="Proteomes" id="UP000240978">
    <property type="component" value="Unassembled WGS sequence"/>
</dbReference>
<proteinExistence type="predicted"/>
<gene>
    <name evidence="2" type="ORF">CLV42_10413</name>
</gene>
<comment type="caution">
    <text evidence="2">The sequence shown here is derived from an EMBL/GenBank/DDBJ whole genome shotgun (WGS) entry which is preliminary data.</text>
</comment>
<organism evidence="2 3">
    <name type="scientific">Chitinophaga ginsengisoli</name>
    <dbReference type="NCBI Taxonomy" id="363837"/>
    <lineage>
        <taxon>Bacteria</taxon>
        <taxon>Pseudomonadati</taxon>
        <taxon>Bacteroidota</taxon>
        <taxon>Chitinophagia</taxon>
        <taxon>Chitinophagales</taxon>
        <taxon>Chitinophagaceae</taxon>
        <taxon>Chitinophaga</taxon>
    </lineage>
</organism>
<evidence type="ECO:0000313" key="2">
    <source>
        <dbReference type="EMBL" id="PSL31721.1"/>
    </source>
</evidence>
<keyword evidence="3" id="KW-1185">Reference proteome</keyword>
<protein>
    <submittedName>
        <fullName evidence="2">Uncharacterized protein</fullName>
    </submittedName>
</protein>
<accession>A0A2P8GCM1</accession>
<reference evidence="2 3" key="1">
    <citation type="submission" date="2018-03" db="EMBL/GenBank/DDBJ databases">
        <title>Genomic Encyclopedia of Archaeal and Bacterial Type Strains, Phase II (KMG-II): from individual species to whole genera.</title>
        <authorList>
            <person name="Goeker M."/>
        </authorList>
    </citation>
    <scope>NUCLEOTIDE SEQUENCE [LARGE SCALE GENOMIC DNA]</scope>
    <source>
        <strain evidence="2 3">DSM 18107</strain>
    </source>
</reference>
<name>A0A2P8GCM1_9BACT</name>
<evidence type="ECO:0000256" key="1">
    <source>
        <dbReference type="SAM" id="MobiDB-lite"/>
    </source>
</evidence>
<sequence>MQFDHFENQNRYMKPTDKHGIDKKSNSYPNKPRPLTPELLRNSSGLHDLTDEQAAEAIESLYALARILLTATLPEKSNSIDNQFVVNCRGIGQKTEKVVPLRPLPKDQKDIAA</sequence>
<feature type="region of interest" description="Disordered" evidence="1">
    <location>
        <begin position="1"/>
        <end position="47"/>
    </location>
</feature>
<dbReference type="AlphaFoldDB" id="A0A2P8GCM1"/>